<evidence type="ECO:0000313" key="2">
    <source>
        <dbReference type="EMBL" id="MBB6422680.1"/>
    </source>
</evidence>
<evidence type="ECO:0000313" key="1">
    <source>
        <dbReference type="EMBL" id="CAD2081954.1"/>
    </source>
</evidence>
<accession>A0A6V7RTM6</accession>
<dbReference type="AlphaFoldDB" id="A0A6V7RTM6"/>
<dbReference type="Proteomes" id="UP000534001">
    <property type="component" value="Unassembled WGS sequence"/>
</dbReference>
<evidence type="ECO:0000313" key="3">
    <source>
        <dbReference type="Proteomes" id="UP000534001"/>
    </source>
</evidence>
<proteinExistence type="predicted"/>
<dbReference type="EMBL" id="JACHFF010000001">
    <property type="protein sequence ID" value="MBB6422680.1"/>
    <property type="molecule type" value="Genomic_DNA"/>
</dbReference>
<dbReference type="RefSeq" id="WP_260399569.1">
    <property type="nucleotide sequence ID" value="NZ_BMCO01000001.1"/>
</dbReference>
<dbReference type="EMBL" id="CAJEWA010000009">
    <property type="protein sequence ID" value="CAD2081954.1"/>
    <property type="molecule type" value="Genomic_DNA"/>
</dbReference>
<organism evidence="1 3">
    <name type="scientific">Jeotgalicoccus coquinae</name>
    <dbReference type="NCBI Taxonomy" id="709509"/>
    <lineage>
        <taxon>Bacteria</taxon>
        <taxon>Bacillati</taxon>
        <taxon>Bacillota</taxon>
        <taxon>Bacilli</taxon>
        <taxon>Bacillales</taxon>
        <taxon>Staphylococcaceae</taxon>
        <taxon>Jeotgalicoccus</taxon>
    </lineage>
</organism>
<reference evidence="2 4" key="2">
    <citation type="submission" date="2020-08" db="EMBL/GenBank/DDBJ databases">
        <title>Genomic Encyclopedia of Type Strains, Phase IV (KMG-IV): sequencing the most valuable type-strain genomes for metagenomic binning, comparative biology and taxonomic classification.</title>
        <authorList>
            <person name="Goeker M."/>
        </authorList>
    </citation>
    <scope>NUCLEOTIDE SEQUENCE [LARGE SCALE GENOMIC DNA]</scope>
    <source>
        <strain evidence="2 4">DSM 22419</strain>
    </source>
</reference>
<evidence type="ECO:0000313" key="4">
    <source>
        <dbReference type="Proteomes" id="UP000545588"/>
    </source>
</evidence>
<name>A0A6V7RTM6_9STAP</name>
<reference evidence="1 3" key="1">
    <citation type="submission" date="2020-07" db="EMBL/GenBank/DDBJ databases">
        <authorList>
            <person name="Criscuolo A."/>
        </authorList>
    </citation>
    <scope>NUCLEOTIDE SEQUENCE [LARGE SCALE GENOMIC DNA]</scope>
    <source>
        <strain evidence="1">CIP111751</strain>
    </source>
</reference>
<sequence length="44" mass="5129">MDEKILAQFFDDIKMDKENVYSSEIATNLIKVAEAELNHLKIPY</sequence>
<keyword evidence="4" id="KW-1185">Reference proteome</keyword>
<comment type="caution">
    <text evidence="1">The sequence shown here is derived from an EMBL/GenBank/DDBJ whole genome shotgun (WGS) entry which is preliminary data.</text>
</comment>
<protein>
    <submittedName>
        <fullName evidence="1">Uncharacterized protein</fullName>
    </submittedName>
</protein>
<gene>
    <name evidence="2" type="ORF">HNR41_000606</name>
    <name evidence="1" type="ORF">JEOCOQ751_02257</name>
</gene>
<dbReference type="Proteomes" id="UP000545588">
    <property type="component" value="Unassembled WGS sequence"/>
</dbReference>